<evidence type="ECO:0000313" key="3">
    <source>
        <dbReference type="EMBL" id="SIR08507.1"/>
    </source>
</evidence>
<dbReference type="SUPFAM" id="SSF52172">
    <property type="entry name" value="CheY-like"/>
    <property type="match status" value="1"/>
</dbReference>
<organism evidence="3 4">
    <name type="scientific">Pontibacter lucknowensis</name>
    <dbReference type="NCBI Taxonomy" id="1077936"/>
    <lineage>
        <taxon>Bacteria</taxon>
        <taxon>Pseudomonadati</taxon>
        <taxon>Bacteroidota</taxon>
        <taxon>Cytophagia</taxon>
        <taxon>Cytophagales</taxon>
        <taxon>Hymenobacteraceae</taxon>
        <taxon>Pontibacter</taxon>
    </lineage>
</organism>
<dbReference type="PANTHER" id="PTHR45566:SF2">
    <property type="entry name" value="NARL SUBFAMILY"/>
    <property type="match status" value="1"/>
</dbReference>
<dbReference type="InterPro" id="IPR051015">
    <property type="entry name" value="EvgA-like"/>
</dbReference>
<evidence type="ECO:0000259" key="2">
    <source>
        <dbReference type="PROSITE" id="PS50110"/>
    </source>
</evidence>
<dbReference type="Pfam" id="PF00072">
    <property type="entry name" value="Response_reg"/>
    <property type="match status" value="1"/>
</dbReference>
<dbReference type="GO" id="GO:0000160">
    <property type="term" value="P:phosphorelay signal transduction system"/>
    <property type="evidence" value="ECO:0007669"/>
    <property type="project" value="InterPro"/>
</dbReference>
<dbReference type="InterPro" id="IPR011006">
    <property type="entry name" value="CheY-like_superfamily"/>
</dbReference>
<evidence type="ECO:0000313" key="4">
    <source>
        <dbReference type="Proteomes" id="UP000185924"/>
    </source>
</evidence>
<feature type="domain" description="Response regulatory" evidence="2">
    <location>
        <begin position="7"/>
        <end position="124"/>
    </location>
</feature>
<feature type="modified residue" description="4-aspartylphosphate" evidence="1">
    <location>
        <position position="59"/>
    </location>
</feature>
<dbReference type="OrthoDB" id="9797341at2"/>
<keyword evidence="1" id="KW-0597">Phosphoprotein</keyword>
<dbReference type="InterPro" id="IPR058245">
    <property type="entry name" value="NreC/VraR/RcsB-like_REC"/>
</dbReference>
<dbReference type="Gene3D" id="3.40.50.2300">
    <property type="match status" value="1"/>
</dbReference>
<dbReference type="STRING" id="1077936.SAMN05421545_2207"/>
<evidence type="ECO:0000256" key="1">
    <source>
        <dbReference type="PROSITE-ProRule" id="PRU00169"/>
    </source>
</evidence>
<accession>A0A1N6Y1T2</accession>
<dbReference type="AlphaFoldDB" id="A0A1N6Y1T2"/>
<dbReference type="Proteomes" id="UP000185924">
    <property type="component" value="Unassembled WGS sequence"/>
</dbReference>
<name>A0A1N6Y1T2_9BACT</name>
<reference evidence="4" key="1">
    <citation type="submission" date="2017-01" db="EMBL/GenBank/DDBJ databases">
        <authorList>
            <person name="Varghese N."/>
            <person name="Submissions S."/>
        </authorList>
    </citation>
    <scope>NUCLEOTIDE SEQUENCE [LARGE SCALE GENOMIC DNA]</scope>
    <source>
        <strain evidence="4">DM9</strain>
    </source>
</reference>
<dbReference type="InterPro" id="IPR001789">
    <property type="entry name" value="Sig_transdc_resp-reg_receiver"/>
</dbReference>
<proteinExistence type="predicted"/>
<sequence length="145" mass="16380">MAPSSNRIALVDDYLPYRRELAALLEENGSFSVTIEAVHGQDLIRQLSPGYLPDLVLLDVCMPVMDGLATARWLATHYPQLRILILSTEDDPAILRRLLDSGVMGYVSKKASYEELWTALESVQAGNCYFPEPIREIVLRYRQNP</sequence>
<dbReference type="CDD" id="cd17535">
    <property type="entry name" value="REC_NarL-like"/>
    <property type="match status" value="1"/>
</dbReference>
<dbReference type="PROSITE" id="PS50110">
    <property type="entry name" value="RESPONSE_REGULATORY"/>
    <property type="match status" value="1"/>
</dbReference>
<protein>
    <submittedName>
        <fullName evidence="3">Response regulator receiver domain-containing protein</fullName>
    </submittedName>
</protein>
<gene>
    <name evidence="3" type="ORF">SAMN05421545_2207</name>
</gene>
<dbReference type="EMBL" id="FTNM01000003">
    <property type="protein sequence ID" value="SIR08507.1"/>
    <property type="molecule type" value="Genomic_DNA"/>
</dbReference>
<keyword evidence="4" id="KW-1185">Reference proteome</keyword>
<dbReference type="RefSeq" id="WP_076422152.1">
    <property type="nucleotide sequence ID" value="NZ_FTNM01000003.1"/>
</dbReference>
<dbReference type="SMART" id="SM00448">
    <property type="entry name" value="REC"/>
    <property type="match status" value="1"/>
</dbReference>
<dbReference type="PANTHER" id="PTHR45566">
    <property type="entry name" value="HTH-TYPE TRANSCRIPTIONAL REGULATOR YHJB-RELATED"/>
    <property type="match status" value="1"/>
</dbReference>